<feature type="domain" description="N-acetyltransferase" evidence="8">
    <location>
        <begin position="902"/>
        <end position="1040"/>
    </location>
</feature>
<accession>A0AAV2FSW1</accession>
<dbReference type="GO" id="GO:0016747">
    <property type="term" value="F:acyltransferase activity, transferring groups other than amino-acyl groups"/>
    <property type="evidence" value="ECO:0007669"/>
    <property type="project" value="InterPro"/>
</dbReference>
<evidence type="ECO:0000256" key="3">
    <source>
        <dbReference type="ARBA" id="ARBA00022771"/>
    </source>
</evidence>
<dbReference type="PANTHER" id="PTHR46309">
    <property type="entry name" value="PHD FINGER PROTEIN 12"/>
    <property type="match status" value="1"/>
</dbReference>
<dbReference type="PROSITE" id="PS50016">
    <property type="entry name" value="ZF_PHD_2"/>
    <property type="match status" value="1"/>
</dbReference>
<dbReference type="CDD" id="cd04301">
    <property type="entry name" value="NAT_SF"/>
    <property type="match status" value="1"/>
</dbReference>
<keyword evidence="10" id="KW-1185">Reference proteome</keyword>
<dbReference type="GO" id="GO:0006357">
    <property type="term" value="P:regulation of transcription by RNA polymerase II"/>
    <property type="evidence" value="ECO:0007669"/>
    <property type="project" value="TreeGrafter"/>
</dbReference>
<dbReference type="PANTHER" id="PTHR46309:SF15">
    <property type="entry name" value="PHD-FINGER PROTEIN"/>
    <property type="match status" value="1"/>
</dbReference>
<dbReference type="InterPro" id="IPR014002">
    <property type="entry name" value="Agenet_dom_plant"/>
</dbReference>
<dbReference type="GO" id="GO:0008270">
    <property type="term" value="F:zinc ion binding"/>
    <property type="evidence" value="ECO:0007669"/>
    <property type="project" value="UniProtKB-KW"/>
</dbReference>
<sequence length="1158" mass="130775">MAFNSRAKPHSSRKRKPRQLKNLFLLRDKVEVRSKEEGFLGSWHQGTIIQRRRIGYQVKFDVKYDHLIVDDGSSDNVVASVAVSLVVVSDQETTTTTPRGYIRPLPNPIEFDLWRLPFGLCVDVYHNDGWWEGVIFDYDDGSKERKVFFPDLGDEMMAPISALRITQDWDDVTEKWDRRGMWLLLELVEEYRDKHHYHIPVSIQQLWYDLQEKPGFVMIRDWTCSSRAKWESLLFEAIHGNLKIVVKHLFHELTLPQGLEKVLELAKSGGQGSSSYTDSEGIIDEVPIDLSLLCTLDQEQANAIIPSSIEQANAIIPSSIEQANAIIPSSIEQAISASSSRKIKSFCSTSFRPRKKYTWLPAGPDMVQGAKYCPEAIFKCVKRGRATGSRDSADEARQHLLYLKWRIMYYKDAYSIRKRYISPTGKCFDSVVTACRYLIKSGGVNPQLVSSEHEQASTLHDEAAAACGSLSPLHELQQQDDDHHGSRISVKRPDSTRAIVDWLKDPRRGGGKKNRATKKGARDKLAAMGWTTKVMKRGGGKCQWVYKSPMGRLYYSLVEACKSIMDNKKDKSVVASKLARKQSKTTTRWVRRGPTERTEADLGIHKKPGQPTSHIRSRKQARQILELTPAHTHPMTTVSWLIDKNTILPREKVYYRTSKDDHPRAKGKLTREGIKCECCMKVYSLSSFELHVGNTNHRNCHGPANSIFLADGRSLLDCQVQAMHAGKGRRCLAAGHQKRLKVSREAENDEVCSYCRHGGKLILCDQCPSSFHGSCLGMKDVPSGDWFCPSCCCRFCKQNTALKDSESFEDDGVLRCTQCEKNYHIACLKNNGACDLDLDHKGNSFCGSSCRRIFDNLSAIRGVPFPVGVDDLTWTLLKSDSGDSSIEAKAQSYMKLGIALHIMHECFEPLEESRTRRDIVNDVIFNERSELKRLDFQGFYTVLIEKNEEVISVANLRILGESVAEVPLVATRHQHRRRGMCRVIMNVIEEKLAELGVERLVLPAVPNVLNTWTGSFGFSEMADSERLQFADSIFLNFPGTIMCQKLLTSNELTPLLEKEIPPESHHNTCGNGEEMEVELDGSSSLVSEVFQADETAQIQEMAPTVHPPPIEEHCSLETDYCRSCSSSPTSVEEKSPPGGSDCFIKYFRKNKRKKNLEL</sequence>
<dbReference type="InterPro" id="IPR032308">
    <property type="entry name" value="TDBD"/>
</dbReference>
<dbReference type="Pfam" id="PF16135">
    <property type="entry name" value="TDBD"/>
    <property type="match status" value="1"/>
</dbReference>
<dbReference type="InterPro" id="IPR001965">
    <property type="entry name" value="Znf_PHD"/>
</dbReference>
<dbReference type="SMART" id="SM00249">
    <property type="entry name" value="PHD"/>
    <property type="match status" value="2"/>
</dbReference>
<protein>
    <submittedName>
        <fullName evidence="9">Uncharacterized protein</fullName>
    </submittedName>
</protein>
<dbReference type="InterPro" id="IPR000182">
    <property type="entry name" value="GNAT_dom"/>
</dbReference>
<dbReference type="GO" id="GO:0005634">
    <property type="term" value="C:nucleus"/>
    <property type="evidence" value="ECO:0007669"/>
    <property type="project" value="UniProtKB-SubCell"/>
</dbReference>
<dbReference type="GO" id="GO:0003714">
    <property type="term" value="F:transcription corepressor activity"/>
    <property type="evidence" value="ECO:0007669"/>
    <property type="project" value="InterPro"/>
</dbReference>
<dbReference type="Proteomes" id="UP001497516">
    <property type="component" value="Chromosome 7"/>
</dbReference>
<evidence type="ECO:0000313" key="9">
    <source>
        <dbReference type="EMBL" id="CAL1400675.1"/>
    </source>
</evidence>
<dbReference type="Pfam" id="PF22970">
    <property type="entry name" value="DUF7028"/>
    <property type="match status" value="2"/>
</dbReference>
<dbReference type="InterPro" id="IPR008395">
    <property type="entry name" value="Agenet-like_dom"/>
</dbReference>
<evidence type="ECO:0000256" key="1">
    <source>
        <dbReference type="ARBA" id="ARBA00004123"/>
    </source>
</evidence>
<evidence type="ECO:0000313" key="10">
    <source>
        <dbReference type="Proteomes" id="UP001497516"/>
    </source>
</evidence>
<organism evidence="9 10">
    <name type="scientific">Linum trigynum</name>
    <dbReference type="NCBI Taxonomy" id="586398"/>
    <lineage>
        <taxon>Eukaryota</taxon>
        <taxon>Viridiplantae</taxon>
        <taxon>Streptophyta</taxon>
        <taxon>Embryophyta</taxon>
        <taxon>Tracheophyta</taxon>
        <taxon>Spermatophyta</taxon>
        <taxon>Magnoliopsida</taxon>
        <taxon>eudicotyledons</taxon>
        <taxon>Gunneridae</taxon>
        <taxon>Pentapetalae</taxon>
        <taxon>rosids</taxon>
        <taxon>fabids</taxon>
        <taxon>Malpighiales</taxon>
        <taxon>Linaceae</taxon>
        <taxon>Linum</taxon>
    </lineage>
</organism>
<keyword evidence="4" id="KW-0862">Zinc</keyword>
<dbReference type="InterPro" id="IPR013083">
    <property type="entry name" value="Znf_RING/FYVE/PHD"/>
</dbReference>
<dbReference type="InterPro" id="IPR019787">
    <property type="entry name" value="Znf_PHD-finger"/>
</dbReference>
<proteinExistence type="predicted"/>
<dbReference type="InterPro" id="IPR056511">
    <property type="entry name" value="IDM1_C"/>
</dbReference>
<dbReference type="Gene3D" id="3.30.40.10">
    <property type="entry name" value="Zinc/RING finger domain, C3HC4 (zinc finger)"/>
    <property type="match status" value="1"/>
</dbReference>
<evidence type="ECO:0000259" key="8">
    <source>
        <dbReference type="PROSITE" id="PS51186"/>
    </source>
</evidence>
<comment type="subcellular location">
    <subcellularLocation>
        <location evidence="1">Nucleus</location>
    </subcellularLocation>
</comment>
<dbReference type="Gene3D" id="3.40.630.30">
    <property type="match status" value="1"/>
</dbReference>
<dbReference type="AlphaFoldDB" id="A0AAV2FSW1"/>
<feature type="domain" description="PHD-type" evidence="7">
    <location>
        <begin position="749"/>
        <end position="794"/>
    </location>
</feature>
<dbReference type="Pfam" id="PF05641">
    <property type="entry name" value="Agenet"/>
    <property type="match status" value="1"/>
</dbReference>
<gene>
    <name evidence="9" type="ORF">LTRI10_LOCUS40788</name>
</gene>
<name>A0AAV2FSW1_9ROSI</name>
<dbReference type="SUPFAM" id="SSF57903">
    <property type="entry name" value="FYVE/PHD zinc finger"/>
    <property type="match status" value="1"/>
</dbReference>
<evidence type="ECO:0000259" key="7">
    <source>
        <dbReference type="PROSITE" id="PS50016"/>
    </source>
</evidence>
<keyword evidence="2" id="KW-0479">Metal-binding</keyword>
<keyword evidence="3 6" id="KW-0863">Zinc-finger</keyword>
<dbReference type="InterPro" id="IPR011011">
    <property type="entry name" value="Znf_FYVE_PHD"/>
</dbReference>
<dbReference type="Pfam" id="PF00628">
    <property type="entry name" value="PHD"/>
    <property type="match status" value="1"/>
</dbReference>
<evidence type="ECO:0000256" key="4">
    <source>
        <dbReference type="ARBA" id="ARBA00022833"/>
    </source>
</evidence>
<dbReference type="SMART" id="SM00743">
    <property type="entry name" value="Agenet"/>
    <property type="match status" value="1"/>
</dbReference>
<evidence type="ECO:0000256" key="2">
    <source>
        <dbReference type="ARBA" id="ARBA00022723"/>
    </source>
</evidence>
<evidence type="ECO:0000256" key="5">
    <source>
        <dbReference type="ARBA" id="ARBA00023242"/>
    </source>
</evidence>
<dbReference type="InterPro" id="IPR042163">
    <property type="entry name" value="PHF12"/>
</dbReference>
<dbReference type="SUPFAM" id="SSF55729">
    <property type="entry name" value="Acyl-CoA N-acyltransferases (Nat)"/>
    <property type="match status" value="1"/>
</dbReference>
<evidence type="ECO:0000256" key="6">
    <source>
        <dbReference type="PROSITE-ProRule" id="PRU00146"/>
    </source>
</evidence>
<dbReference type="InterPro" id="IPR016181">
    <property type="entry name" value="Acyl_CoA_acyltransferase"/>
</dbReference>
<dbReference type="Pfam" id="PF23209">
    <property type="entry name" value="IDM1_C"/>
    <property type="match status" value="1"/>
</dbReference>
<reference evidence="9 10" key="1">
    <citation type="submission" date="2024-04" db="EMBL/GenBank/DDBJ databases">
        <authorList>
            <person name="Fracassetti M."/>
        </authorList>
    </citation>
    <scope>NUCLEOTIDE SEQUENCE [LARGE SCALE GENOMIC DNA]</scope>
</reference>
<dbReference type="InterPro" id="IPR054292">
    <property type="entry name" value="DUF7028"/>
</dbReference>
<dbReference type="EMBL" id="OZ034820">
    <property type="protein sequence ID" value="CAL1400675.1"/>
    <property type="molecule type" value="Genomic_DNA"/>
</dbReference>
<dbReference type="PROSITE" id="PS51186">
    <property type="entry name" value="GNAT"/>
    <property type="match status" value="1"/>
</dbReference>
<keyword evidence="5" id="KW-0539">Nucleus</keyword>